<evidence type="ECO:0000313" key="1">
    <source>
        <dbReference type="EMBL" id="GEY96856.1"/>
    </source>
</evidence>
<dbReference type="EMBL" id="BKCJ010227391">
    <property type="protein sequence ID" value="GEY96856.1"/>
    <property type="molecule type" value="Genomic_DNA"/>
</dbReference>
<proteinExistence type="predicted"/>
<reference evidence="1" key="1">
    <citation type="journal article" date="2019" name="Sci. Rep.">
        <title>Draft genome of Tanacetum cinerariifolium, the natural source of mosquito coil.</title>
        <authorList>
            <person name="Yamashiro T."/>
            <person name="Shiraishi A."/>
            <person name="Satake H."/>
            <person name="Nakayama K."/>
        </authorList>
    </citation>
    <scope>NUCLEOTIDE SEQUENCE</scope>
</reference>
<protein>
    <submittedName>
        <fullName evidence="1">Uncharacterized protein</fullName>
    </submittedName>
</protein>
<organism evidence="1">
    <name type="scientific">Tanacetum cinerariifolium</name>
    <name type="common">Dalmatian daisy</name>
    <name type="synonym">Chrysanthemum cinerariifolium</name>
    <dbReference type="NCBI Taxonomy" id="118510"/>
    <lineage>
        <taxon>Eukaryota</taxon>
        <taxon>Viridiplantae</taxon>
        <taxon>Streptophyta</taxon>
        <taxon>Embryophyta</taxon>
        <taxon>Tracheophyta</taxon>
        <taxon>Spermatophyta</taxon>
        <taxon>Magnoliopsida</taxon>
        <taxon>eudicotyledons</taxon>
        <taxon>Gunneridae</taxon>
        <taxon>Pentapetalae</taxon>
        <taxon>asterids</taxon>
        <taxon>campanulids</taxon>
        <taxon>Asterales</taxon>
        <taxon>Asteraceae</taxon>
        <taxon>Asteroideae</taxon>
        <taxon>Anthemideae</taxon>
        <taxon>Anthemidinae</taxon>
        <taxon>Tanacetum</taxon>
    </lineage>
</organism>
<sequence length="217" mass="25081">ILYCIICEREDHRTLAHEMYTGSLKRSENYKAQPYQYASPSKQILKAKEKPFLSFTHYGFNDHIPDDYRNYPECEIYESYDHSTSGYNRVIHIRGGVLTESSQSSKSSIGFKCNICGSTVHSTTDHNEFGYFNKAIRFTNTLVDEIGIDDSSRYPPDEYHYKNDPSRQYQSNPDISDYIIPHGRLLTELAQEKHVPEVIAPNKYDIPHTKALKVLLT</sequence>
<accession>A0A699HWQ1</accession>
<name>A0A699HWQ1_TANCI</name>
<gene>
    <name evidence="1" type="ORF">Tci_468830</name>
</gene>
<feature type="non-terminal residue" evidence="1">
    <location>
        <position position="1"/>
    </location>
</feature>
<dbReference type="AlphaFoldDB" id="A0A699HWQ1"/>
<comment type="caution">
    <text evidence="1">The sequence shown here is derived from an EMBL/GenBank/DDBJ whole genome shotgun (WGS) entry which is preliminary data.</text>
</comment>